<accession>A0A3M2S9M5</accession>
<feature type="domain" description="DUF8212" evidence="2">
    <location>
        <begin position="234"/>
        <end position="296"/>
    </location>
</feature>
<proteinExistence type="predicted"/>
<dbReference type="InterPro" id="IPR010730">
    <property type="entry name" value="HET"/>
</dbReference>
<dbReference type="InterPro" id="IPR058525">
    <property type="entry name" value="DUF8212"/>
</dbReference>
<evidence type="ECO:0000313" key="4">
    <source>
        <dbReference type="Proteomes" id="UP000277212"/>
    </source>
</evidence>
<dbReference type="Pfam" id="PF06985">
    <property type="entry name" value="HET"/>
    <property type="match status" value="1"/>
</dbReference>
<dbReference type="OrthoDB" id="674604at2759"/>
<feature type="domain" description="Heterokaryon incompatibility" evidence="1">
    <location>
        <begin position="24"/>
        <end position="115"/>
    </location>
</feature>
<comment type="caution">
    <text evidence="3">The sequence shown here is derived from an EMBL/GenBank/DDBJ whole genome shotgun (WGS) entry which is preliminary data.</text>
</comment>
<evidence type="ECO:0000259" key="1">
    <source>
        <dbReference type="Pfam" id="PF06985"/>
    </source>
</evidence>
<gene>
    <name evidence="3" type="ORF">CDV36_006096</name>
</gene>
<dbReference type="Proteomes" id="UP000277212">
    <property type="component" value="Unassembled WGS sequence"/>
</dbReference>
<dbReference type="Pfam" id="PF26640">
    <property type="entry name" value="DUF8212"/>
    <property type="match status" value="1"/>
</dbReference>
<dbReference type="STRING" id="2010991.A0A3M2S9M5"/>
<sequence length="316" mass="35661">MAIRLIHAETQQLFFFMGEGTPKYAILSHTWGEGEISFQDMVAIGLDPEHEATKRRGYAKIVQTCEQAKKDNIPYVWVDTCCIDKTSSSELSEAINTMYRWYQQAEICYAVLEDLNISDLDVSGADLETALSRCRWFTRGWCLQELIAPRNIEFFDAQWNHIGSKAENKSMLSRITNADEEILAGETAVGSIPVACRMSWAAGRQTTREEDMAYSLLGIFDVNMPMLYGEGGQKAFKRLQEEIIKTSNDLSIFAFPNEAEEGKLGSTRLYADLFAKHPRDFASCGQLRHIGIDSYVSSRPTTWGVHHASELWKVGV</sequence>
<dbReference type="PANTHER" id="PTHR10622:SF12">
    <property type="entry name" value="HET DOMAIN-CONTAINING PROTEIN"/>
    <property type="match status" value="1"/>
</dbReference>
<dbReference type="PANTHER" id="PTHR10622">
    <property type="entry name" value="HET DOMAIN-CONTAINING PROTEIN"/>
    <property type="match status" value="1"/>
</dbReference>
<reference evidence="3 4" key="1">
    <citation type="submission" date="2017-06" db="EMBL/GenBank/DDBJ databases">
        <title>Comparative genomic analysis of Ambrosia Fusariam Clade fungi.</title>
        <authorList>
            <person name="Stajich J.E."/>
            <person name="Carrillo J."/>
            <person name="Kijimoto T."/>
            <person name="Eskalen A."/>
            <person name="O'Donnell K."/>
            <person name="Kasson M."/>
        </authorList>
    </citation>
    <scope>NUCLEOTIDE SEQUENCE [LARGE SCALE GENOMIC DNA]</scope>
    <source>
        <strain evidence="3">UCR3666</strain>
    </source>
</reference>
<organism evidence="3 4">
    <name type="scientific">Fusarium kuroshium</name>
    <dbReference type="NCBI Taxonomy" id="2010991"/>
    <lineage>
        <taxon>Eukaryota</taxon>
        <taxon>Fungi</taxon>
        <taxon>Dikarya</taxon>
        <taxon>Ascomycota</taxon>
        <taxon>Pezizomycotina</taxon>
        <taxon>Sordariomycetes</taxon>
        <taxon>Hypocreomycetidae</taxon>
        <taxon>Hypocreales</taxon>
        <taxon>Nectriaceae</taxon>
        <taxon>Fusarium</taxon>
        <taxon>Fusarium solani species complex</taxon>
    </lineage>
</organism>
<name>A0A3M2S9M5_9HYPO</name>
<dbReference type="EMBL" id="NKUJ01000089">
    <property type="protein sequence ID" value="RMJ14270.1"/>
    <property type="molecule type" value="Genomic_DNA"/>
</dbReference>
<protein>
    <submittedName>
        <fullName evidence="3">Uncharacterized protein</fullName>
    </submittedName>
</protein>
<keyword evidence="4" id="KW-1185">Reference proteome</keyword>
<evidence type="ECO:0000313" key="3">
    <source>
        <dbReference type="EMBL" id="RMJ14270.1"/>
    </source>
</evidence>
<dbReference type="AlphaFoldDB" id="A0A3M2S9M5"/>
<evidence type="ECO:0000259" key="2">
    <source>
        <dbReference type="Pfam" id="PF26640"/>
    </source>
</evidence>